<proteinExistence type="inferred from homology"/>
<keyword evidence="4" id="KW-0408">Iron</keyword>
<name>A0A8H5KTZ7_GIBSU</name>
<dbReference type="GO" id="GO:0016705">
    <property type="term" value="F:oxidoreductase activity, acting on paired donors, with incorporation or reduction of molecular oxygen"/>
    <property type="evidence" value="ECO:0007669"/>
    <property type="project" value="InterPro"/>
</dbReference>
<dbReference type="OrthoDB" id="5106167at2759"/>
<keyword evidence="5" id="KW-1133">Transmembrane helix</keyword>
<accession>A0A8H5KTZ7</accession>
<dbReference type="PANTHER" id="PTHR24305">
    <property type="entry name" value="CYTOCHROME P450"/>
    <property type="match status" value="1"/>
</dbReference>
<dbReference type="SUPFAM" id="SSF48264">
    <property type="entry name" value="Cytochrome P450"/>
    <property type="match status" value="1"/>
</dbReference>
<gene>
    <name evidence="6" type="ORF">FSUBG_13660</name>
</gene>
<evidence type="ECO:0000256" key="3">
    <source>
        <dbReference type="ARBA" id="ARBA00022723"/>
    </source>
</evidence>
<evidence type="ECO:0000313" key="6">
    <source>
        <dbReference type="EMBL" id="KAF5579169.1"/>
    </source>
</evidence>
<comment type="similarity">
    <text evidence="1">Belongs to the cytochrome P450 family.</text>
</comment>
<keyword evidence="6" id="KW-0503">Monooxygenase</keyword>
<dbReference type="RefSeq" id="XP_036530869.1">
    <property type="nucleotide sequence ID" value="XM_036678575.1"/>
</dbReference>
<evidence type="ECO:0000256" key="5">
    <source>
        <dbReference type="SAM" id="Phobius"/>
    </source>
</evidence>
<dbReference type="InterPro" id="IPR050121">
    <property type="entry name" value="Cytochrome_P450_monoxygenase"/>
</dbReference>
<evidence type="ECO:0000256" key="2">
    <source>
        <dbReference type="ARBA" id="ARBA00022617"/>
    </source>
</evidence>
<sequence length="113" mass="13371">MDNLNIDIRQWLPDEMPESGNWKPFALASVVFVVLRFSIIVTYRLLFSPLAKFPGPKIAASTHLYESYYDYWKQGQYYKVIQRMHEKYGPIVRVTPDELLINDPDFYDTVYVN</sequence>
<protein>
    <submittedName>
        <fullName evidence="6">Cytochrome P450 monooxygenase monooxygenase</fullName>
    </submittedName>
</protein>
<keyword evidence="7" id="KW-1185">Reference proteome</keyword>
<dbReference type="EMBL" id="JAAOAV010000373">
    <property type="protein sequence ID" value="KAF5579169.1"/>
    <property type="molecule type" value="Genomic_DNA"/>
</dbReference>
<evidence type="ECO:0000256" key="1">
    <source>
        <dbReference type="ARBA" id="ARBA00010617"/>
    </source>
</evidence>
<dbReference type="AlphaFoldDB" id="A0A8H5KTZ7"/>
<dbReference type="GO" id="GO:0020037">
    <property type="term" value="F:heme binding"/>
    <property type="evidence" value="ECO:0007669"/>
    <property type="project" value="InterPro"/>
</dbReference>
<dbReference type="Gene3D" id="1.10.630.10">
    <property type="entry name" value="Cytochrome P450"/>
    <property type="match status" value="1"/>
</dbReference>
<dbReference type="Proteomes" id="UP000547976">
    <property type="component" value="Unassembled WGS sequence"/>
</dbReference>
<dbReference type="GeneID" id="59313293"/>
<evidence type="ECO:0000256" key="4">
    <source>
        <dbReference type="ARBA" id="ARBA00023004"/>
    </source>
</evidence>
<dbReference type="GO" id="GO:0005506">
    <property type="term" value="F:iron ion binding"/>
    <property type="evidence" value="ECO:0007669"/>
    <property type="project" value="InterPro"/>
</dbReference>
<keyword evidence="2" id="KW-0349">Heme</keyword>
<keyword evidence="5" id="KW-0812">Transmembrane</keyword>
<dbReference type="InterPro" id="IPR036396">
    <property type="entry name" value="Cyt_P450_sf"/>
</dbReference>
<keyword evidence="3" id="KW-0479">Metal-binding</keyword>
<dbReference type="GO" id="GO:0004497">
    <property type="term" value="F:monooxygenase activity"/>
    <property type="evidence" value="ECO:0007669"/>
    <property type="project" value="UniProtKB-KW"/>
</dbReference>
<dbReference type="PANTHER" id="PTHR24305:SF166">
    <property type="entry name" value="CYTOCHROME P450 12A4, MITOCHONDRIAL-RELATED"/>
    <property type="match status" value="1"/>
</dbReference>
<reference evidence="6 7" key="1">
    <citation type="submission" date="2020-05" db="EMBL/GenBank/DDBJ databases">
        <title>Identification and distribution of gene clusters putatively required for synthesis of sphingolipid metabolism inhibitors in phylogenetically diverse species of the filamentous fungus Fusarium.</title>
        <authorList>
            <person name="Kim H.-S."/>
            <person name="Busman M."/>
            <person name="Brown D.W."/>
            <person name="Divon H."/>
            <person name="Uhlig S."/>
            <person name="Proctor R.H."/>
        </authorList>
    </citation>
    <scope>NUCLEOTIDE SEQUENCE [LARGE SCALE GENOMIC DNA]</scope>
    <source>
        <strain evidence="6 7">NRRL 66333</strain>
    </source>
</reference>
<keyword evidence="6" id="KW-0560">Oxidoreductase</keyword>
<organism evidence="6 7">
    <name type="scientific">Gibberella subglutinans</name>
    <name type="common">Fusarium subglutinans</name>
    <dbReference type="NCBI Taxonomy" id="42677"/>
    <lineage>
        <taxon>Eukaryota</taxon>
        <taxon>Fungi</taxon>
        <taxon>Dikarya</taxon>
        <taxon>Ascomycota</taxon>
        <taxon>Pezizomycotina</taxon>
        <taxon>Sordariomycetes</taxon>
        <taxon>Hypocreomycetidae</taxon>
        <taxon>Hypocreales</taxon>
        <taxon>Nectriaceae</taxon>
        <taxon>Fusarium</taxon>
        <taxon>Fusarium fujikuroi species complex</taxon>
    </lineage>
</organism>
<keyword evidence="5" id="KW-0472">Membrane</keyword>
<comment type="caution">
    <text evidence="6">The sequence shown here is derived from an EMBL/GenBank/DDBJ whole genome shotgun (WGS) entry which is preliminary data.</text>
</comment>
<feature type="transmembrane region" description="Helical" evidence="5">
    <location>
        <begin position="25"/>
        <end position="47"/>
    </location>
</feature>
<evidence type="ECO:0000313" key="7">
    <source>
        <dbReference type="Proteomes" id="UP000547976"/>
    </source>
</evidence>
<feature type="non-terminal residue" evidence="6">
    <location>
        <position position="1"/>
    </location>
</feature>